<gene>
    <name evidence="2" type="ORF">JTE90_015777</name>
</gene>
<dbReference type="EMBL" id="JAFNEN010000012">
    <property type="protein sequence ID" value="KAG8200872.1"/>
    <property type="molecule type" value="Genomic_DNA"/>
</dbReference>
<comment type="caution">
    <text evidence="2">The sequence shown here is derived from an EMBL/GenBank/DDBJ whole genome shotgun (WGS) entry which is preliminary data.</text>
</comment>
<sequence length="216" mass="23776">MLRQRLVRQGAMNISSGSDSTMSSPTPVRKRRSSQDSKMYTQVSSESMDSLIGGLPASKSVDGKPRYGRRHSMAASVLYVDIQKPSLKSALNSALKKVSSACSVLSSAQSSTFNLNPPKNKDQVEEDVIILPHVLATFQKAYMPPIPPNCTLQTTKFQVNRRFSTDCPPPSYMEAWNIPSVGTRQKLARQQEVVVSSRGSSTDDEAVVHMEDRLVQ</sequence>
<reference evidence="2 3" key="1">
    <citation type="journal article" date="2022" name="Nat. Ecol. Evol.">
        <title>A masculinizing supergene underlies an exaggerated male reproductive morph in a spider.</title>
        <authorList>
            <person name="Hendrickx F."/>
            <person name="De Corte Z."/>
            <person name="Sonet G."/>
            <person name="Van Belleghem S.M."/>
            <person name="Kostlbacher S."/>
            <person name="Vangestel C."/>
        </authorList>
    </citation>
    <scope>NUCLEOTIDE SEQUENCE [LARGE SCALE GENOMIC DNA]</scope>
    <source>
        <strain evidence="2">W744_W776</strain>
    </source>
</reference>
<dbReference type="Proteomes" id="UP000827092">
    <property type="component" value="Unassembled WGS sequence"/>
</dbReference>
<feature type="compositionally biased region" description="Low complexity" evidence="1">
    <location>
        <begin position="15"/>
        <end position="24"/>
    </location>
</feature>
<organism evidence="2 3">
    <name type="scientific">Oedothorax gibbosus</name>
    <dbReference type="NCBI Taxonomy" id="931172"/>
    <lineage>
        <taxon>Eukaryota</taxon>
        <taxon>Metazoa</taxon>
        <taxon>Ecdysozoa</taxon>
        <taxon>Arthropoda</taxon>
        <taxon>Chelicerata</taxon>
        <taxon>Arachnida</taxon>
        <taxon>Araneae</taxon>
        <taxon>Araneomorphae</taxon>
        <taxon>Entelegynae</taxon>
        <taxon>Araneoidea</taxon>
        <taxon>Linyphiidae</taxon>
        <taxon>Erigoninae</taxon>
        <taxon>Oedothorax</taxon>
    </lineage>
</organism>
<evidence type="ECO:0000313" key="3">
    <source>
        <dbReference type="Proteomes" id="UP000827092"/>
    </source>
</evidence>
<proteinExistence type="predicted"/>
<evidence type="ECO:0000256" key="1">
    <source>
        <dbReference type="SAM" id="MobiDB-lite"/>
    </source>
</evidence>
<protein>
    <submittedName>
        <fullName evidence="2">Uncharacterized protein</fullName>
    </submittedName>
</protein>
<keyword evidence="3" id="KW-1185">Reference proteome</keyword>
<name>A0AAV6VWD2_9ARAC</name>
<feature type="compositionally biased region" description="Basic and acidic residues" evidence="1">
    <location>
        <begin position="206"/>
        <end position="216"/>
    </location>
</feature>
<feature type="region of interest" description="Disordered" evidence="1">
    <location>
        <begin position="1"/>
        <end position="40"/>
    </location>
</feature>
<evidence type="ECO:0000313" key="2">
    <source>
        <dbReference type="EMBL" id="KAG8200872.1"/>
    </source>
</evidence>
<accession>A0AAV6VWD2</accession>
<feature type="region of interest" description="Disordered" evidence="1">
    <location>
        <begin position="195"/>
        <end position="216"/>
    </location>
</feature>
<dbReference type="AlphaFoldDB" id="A0AAV6VWD2"/>